<dbReference type="GO" id="GO:0055085">
    <property type="term" value="P:transmembrane transport"/>
    <property type="evidence" value="ECO:0007669"/>
    <property type="project" value="InterPro"/>
</dbReference>
<feature type="transmembrane region" description="Helical" evidence="7">
    <location>
        <begin position="9"/>
        <end position="31"/>
    </location>
</feature>
<keyword evidence="3" id="KW-1003">Cell membrane</keyword>
<dbReference type="Proteomes" id="UP000029108">
    <property type="component" value="Unassembled WGS sequence"/>
</dbReference>
<evidence type="ECO:0000256" key="7">
    <source>
        <dbReference type="RuleBase" id="RU363032"/>
    </source>
</evidence>
<dbReference type="PROSITE" id="PS50928">
    <property type="entry name" value="ABC_TM1"/>
    <property type="match status" value="1"/>
</dbReference>
<evidence type="ECO:0000256" key="2">
    <source>
        <dbReference type="ARBA" id="ARBA00022448"/>
    </source>
</evidence>
<dbReference type="OrthoDB" id="61122at2"/>
<keyword evidence="2 7" id="KW-0813">Transport</keyword>
<protein>
    <submittedName>
        <fullName evidence="9">Binding-protein-dependent transport system inner membrane component</fullName>
    </submittedName>
</protein>
<dbReference type="InterPro" id="IPR000515">
    <property type="entry name" value="MetI-like"/>
</dbReference>
<keyword evidence="5 7" id="KW-1133">Transmembrane helix</keyword>
<dbReference type="RefSeq" id="WP_033494091.1">
    <property type="nucleotide sequence ID" value="NZ_JDUU01000012.1"/>
</dbReference>
<dbReference type="AlphaFoldDB" id="A0A086ZLU2"/>
<gene>
    <name evidence="9" type="ORF">BBIA_1119</name>
</gene>
<evidence type="ECO:0000256" key="3">
    <source>
        <dbReference type="ARBA" id="ARBA00022475"/>
    </source>
</evidence>
<feature type="transmembrane region" description="Helical" evidence="7">
    <location>
        <begin position="138"/>
        <end position="158"/>
    </location>
</feature>
<comment type="similarity">
    <text evidence="7">Belongs to the binding-protein-dependent transport system permease family.</text>
</comment>
<sequence>MQYSKATKIIFFTILAILGVLWMFPIVWAIFTSFKSNDEIISSDFQLLPQHWTLDNYKELTASNEQTPVFKWFLNSLIISSCQTLLVLVVVSLAAYGYTRLQFKGRDALFNFLLATMMFPGVLNLIPNYKIIDTLGWTNTFLAVIVPGAAGVYNIFLVRQFVVGIPHELDEAAIVDGANEWQIFRHVILPLIRPALTVVALFTFTGAWNDFLWPSVVMTDVDTMPITPGLQLLQGQYLTFPGVVTAGSLLALIPMLLLYVFAQKYFMQAMALNSGIK</sequence>
<dbReference type="Pfam" id="PF00528">
    <property type="entry name" value="BPD_transp_1"/>
    <property type="match status" value="1"/>
</dbReference>
<dbReference type="InterPro" id="IPR035906">
    <property type="entry name" value="MetI-like_sf"/>
</dbReference>
<evidence type="ECO:0000259" key="8">
    <source>
        <dbReference type="PROSITE" id="PS50928"/>
    </source>
</evidence>
<keyword evidence="10" id="KW-1185">Reference proteome</keyword>
<name>A0A086ZLU2_9BIFI</name>
<organism evidence="9 10">
    <name type="scientific">Bifidobacterium biavatii DSM 23969</name>
    <dbReference type="NCBI Taxonomy" id="1437608"/>
    <lineage>
        <taxon>Bacteria</taxon>
        <taxon>Bacillati</taxon>
        <taxon>Actinomycetota</taxon>
        <taxon>Actinomycetes</taxon>
        <taxon>Bifidobacteriales</taxon>
        <taxon>Bifidobacteriaceae</taxon>
        <taxon>Bifidobacterium</taxon>
    </lineage>
</organism>
<dbReference type="eggNOG" id="COG0395">
    <property type="taxonomic scope" value="Bacteria"/>
</dbReference>
<feature type="transmembrane region" description="Helical" evidence="7">
    <location>
        <begin position="238"/>
        <end position="262"/>
    </location>
</feature>
<dbReference type="STRING" id="1437608.GCA_000771645_00444"/>
<feature type="transmembrane region" description="Helical" evidence="7">
    <location>
        <begin position="187"/>
        <end position="208"/>
    </location>
</feature>
<evidence type="ECO:0000256" key="1">
    <source>
        <dbReference type="ARBA" id="ARBA00004651"/>
    </source>
</evidence>
<proteinExistence type="inferred from homology"/>
<dbReference type="GO" id="GO:0005886">
    <property type="term" value="C:plasma membrane"/>
    <property type="evidence" value="ECO:0007669"/>
    <property type="project" value="UniProtKB-SubCell"/>
</dbReference>
<dbReference type="EMBL" id="JGYN01000034">
    <property type="protein sequence ID" value="KFI47492.1"/>
    <property type="molecule type" value="Genomic_DNA"/>
</dbReference>
<dbReference type="SUPFAM" id="SSF161098">
    <property type="entry name" value="MetI-like"/>
    <property type="match status" value="1"/>
</dbReference>
<evidence type="ECO:0000256" key="4">
    <source>
        <dbReference type="ARBA" id="ARBA00022692"/>
    </source>
</evidence>
<feature type="domain" description="ABC transmembrane type-1" evidence="8">
    <location>
        <begin position="73"/>
        <end position="262"/>
    </location>
</feature>
<evidence type="ECO:0000313" key="10">
    <source>
        <dbReference type="Proteomes" id="UP000029108"/>
    </source>
</evidence>
<evidence type="ECO:0000313" key="9">
    <source>
        <dbReference type="EMBL" id="KFI47492.1"/>
    </source>
</evidence>
<keyword evidence="4 7" id="KW-0812">Transmembrane</keyword>
<feature type="transmembrane region" description="Helical" evidence="7">
    <location>
        <begin position="72"/>
        <end position="96"/>
    </location>
</feature>
<keyword evidence="6 7" id="KW-0472">Membrane</keyword>
<evidence type="ECO:0000256" key="5">
    <source>
        <dbReference type="ARBA" id="ARBA00022989"/>
    </source>
</evidence>
<dbReference type="Gene3D" id="1.10.3720.10">
    <property type="entry name" value="MetI-like"/>
    <property type="match status" value="1"/>
</dbReference>
<feature type="transmembrane region" description="Helical" evidence="7">
    <location>
        <begin position="108"/>
        <end position="126"/>
    </location>
</feature>
<evidence type="ECO:0000256" key="6">
    <source>
        <dbReference type="ARBA" id="ARBA00023136"/>
    </source>
</evidence>
<comment type="caution">
    <text evidence="9">The sequence shown here is derived from an EMBL/GenBank/DDBJ whole genome shotgun (WGS) entry which is preliminary data.</text>
</comment>
<dbReference type="PANTHER" id="PTHR43744:SF12">
    <property type="entry name" value="ABC TRANSPORTER PERMEASE PROTEIN MG189-RELATED"/>
    <property type="match status" value="1"/>
</dbReference>
<reference evidence="9 10" key="1">
    <citation type="submission" date="2014-03" db="EMBL/GenBank/DDBJ databases">
        <title>Genomics of Bifidobacteria.</title>
        <authorList>
            <person name="Ventura M."/>
            <person name="Milani C."/>
            <person name="Lugli G.A."/>
        </authorList>
    </citation>
    <scope>NUCLEOTIDE SEQUENCE [LARGE SCALE GENOMIC DNA]</scope>
    <source>
        <strain evidence="9 10">DSM 23969</strain>
    </source>
</reference>
<accession>A0A086ZLU2</accession>
<dbReference type="PANTHER" id="PTHR43744">
    <property type="entry name" value="ABC TRANSPORTER PERMEASE PROTEIN MG189-RELATED-RELATED"/>
    <property type="match status" value="1"/>
</dbReference>
<comment type="subcellular location">
    <subcellularLocation>
        <location evidence="1 7">Cell membrane</location>
        <topology evidence="1 7">Multi-pass membrane protein</topology>
    </subcellularLocation>
</comment>
<dbReference type="CDD" id="cd06261">
    <property type="entry name" value="TM_PBP2"/>
    <property type="match status" value="1"/>
</dbReference>